<dbReference type="EMBL" id="JBHUMV010000003">
    <property type="protein sequence ID" value="MFD2754263.1"/>
    <property type="molecule type" value="Genomic_DNA"/>
</dbReference>
<dbReference type="Proteomes" id="UP001597463">
    <property type="component" value="Unassembled WGS sequence"/>
</dbReference>
<comment type="caution">
    <text evidence="1">The sequence shown here is derived from an EMBL/GenBank/DDBJ whole genome shotgun (WGS) entry which is preliminary data.</text>
</comment>
<organism evidence="1 2">
    <name type="scientific">Comamonas terrae</name>
    <dbReference type="NCBI Taxonomy" id="673548"/>
    <lineage>
        <taxon>Bacteria</taxon>
        <taxon>Pseudomonadati</taxon>
        <taxon>Pseudomonadota</taxon>
        <taxon>Betaproteobacteria</taxon>
        <taxon>Burkholderiales</taxon>
        <taxon>Comamonadaceae</taxon>
        <taxon>Comamonas</taxon>
    </lineage>
</organism>
<reference evidence="2" key="1">
    <citation type="journal article" date="2019" name="Int. J. Syst. Evol. Microbiol.">
        <title>The Global Catalogue of Microorganisms (GCM) 10K type strain sequencing project: providing services to taxonomists for standard genome sequencing and annotation.</title>
        <authorList>
            <consortium name="The Broad Institute Genomics Platform"/>
            <consortium name="The Broad Institute Genome Sequencing Center for Infectious Disease"/>
            <person name="Wu L."/>
            <person name="Ma J."/>
        </authorList>
    </citation>
    <scope>NUCLEOTIDE SEQUENCE [LARGE SCALE GENOMIC DNA]</scope>
    <source>
        <strain evidence="2">TISTR 1906</strain>
    </source>
</reference>
<protein>
    <submittedName>
        <fullName evidence="1">Uncharacterized protein</fullName>
    </submittedName>
</protein>
<proteinExistence type="predicted"/>
<sequence>MLSEKQQQELAEMADYVSELTSSKAKSVAFLKRAGILNTKGDLAKPYRG</sequence>
<name>A0ABW5ULM7_9BURK</name>
<evidence type="ECO:0000313" key="2">
    <source>
        <dbReference type="Proteomes" id="UP001597463"/>
    </source>
</evidence>
<gene>
    <name evidence="1" type="ORF">ACFSW6_09195</name>
</gene>
<keyword evidence="2" id="KW-1185">Reference proteome</keyword>
<evidence type="ECO:0000313" key="1">
    <source>
        <dbReference type="EMBL" id="MFD2754263.1"/>
    </source>
</evidence>
<accession>A0ABW5ULM7</accession>
<dbReference type="RefSeq" id="WP_157082101.1">
    <property type="nucleotide sequence ID" value="NZ_BCNT01000016.1"/>
</dbReference>